<dbReference type="InterPro" id="IPR003165">
    <property type="entry name" value="Piwi"/>
</dbReference>
<dbReference type="EMBL" id="JARPUR010000007">
    <property type="protein sequence ID" value="KAK4872621.1"/>
    <property type="molecule type" value="Genomic_DNA"/>
</dbReference>
<evidence type="ECO:0000259" key="1">
    <source>
        <dbReference type="PROSITE" id="PS50822"/>
    </source>
</evidence>
<comment type="caution">
    <text evidence="2">The sequence shown here is derived from an EMBL/GenBank/DDBJ whole genome shotgun (WGS) entry which is preliminary data.</text>
</comment>
<dbReference type="Proteomes" id="UP001353858">
    <property type="component" value="Unassembled WGS sequence"/>
</dbReference>
<dbReference type="Pfam" id="PF02171">
    <property type="entry name" value="Piwi"/>
    <property type="match status" value="1"/>
</dbReference>
<dbReference type="InterPro" id="IPR012337">
    <property type="entry name" value="RNaseH-like_sf"/>
</dbReference>
<organism evidence="2 3">
    <name type="scientific">Aquatica leii</name>
    <dbReference type="NCBI Taxonomy" id="1421715"/>
    <lineage>
        <taxon>Eukaryota</taxon>
        <taxon>Metazoa</taxon>
        <taxon>Ecdysozoa</taxon>
        <taxon>Arthropoda</taxon>
        <taxon>Hexapoda</taxon>
        <taxon>Insecta</taxon>
        <taxon>Pterygota</taxon>
        <taxon>Neoptera</taxon>
        <taxon>Endopterygota</taxon>
        <taxon>Coleoptera</taxon>
        <taxon>Polyphaga</taxon>
        <taxon>Elateriformia</taxon>
        <taxon>Elateroidea</taxon>
        <taxon>Lampyridae</taxon>
        <taxon>Luciolinae</taxon>
        <taxon>Aquatica</taxon>
    </lineage>
</organism>
<evidence type="ECO:0000313" key="2">
    <source>
        <dbReference type="EMBL" id="KAK4872621.1"/>
    </source>
</evidence>
<gene>
    <name evidence="2" type="ORF">RN001_014650</name>
</gene>
<dbReference type="PROSITE" id="PS50822">
    <property type="entry name" value="PIWI"/>
    <property type="match status" value="1"/>
</dbReference>
<dbReference type="SMART" id="SM00950">
    <property type="entry name" value="Piwi"/>
    <property type="match status" value="1"/>
</dbReference>
<dbReference type="SUPFAM" id="SSF53098">
    <property type="entry name" value="Ribonuclease H-like"/>
    <property type="match status" value="1"/>
</dbReference>
<feature type="domain" description="Piwi" evidence="1">
    <location>
        <begin position="581"/>
        <end position="640"/>
    </location>
</feature>
<evidence type="ECO:0000313" key="3">
    <source>
        <dbReference type="Proteomes" id="UP001353858"/>
    </source>
</evidence>
<keyword evidence="3" id="KW-1185">Reference proteome</keyword>
<name>A0AAN7NZW1_9COLE</name>
<proteinExistence type="predicted"/>
<dbReference type="Gene3D" id="3.40.50.2300">
    <property type="match status" value="1"/>
</dbReference>
<accession>A0AAN7NZW1</accession>
<dbReference type="PANTHER" id="PTHR22891">
    <property type="entry name" value="EUKARYOTIC TRANSLATION INITIATION FACTOR 2C"/>
    <property type="match status" value="1"/>
</dbReference>
<dbReference type="AlphaFoldDB" id="A0AAN7NZW1"/>
<dbReference type="GO" id="GO:0003676">
    <property type="term" value="F:nucleic acid binding"/>
    <property type="evidence" value="ECO:0007669"/>
    <property type="project" value="InterPro"/>
</dbReference>
<reference evidence="3" key="1">
    <citation type="submission" date="2023-01" db="EMBL/GenBank/DDBJ databases">
        <title>Key to firefly adult light organ development and bioluminescence: homeobox transcription factors regulate luciferase expression and transportation to peroxisome.</title>
        <authorList>
            <person name="Fu X."/>
        </authorList>
    </citation>
    <scope>NUCLEOTIDE SEQUENCE [LARGE SCALE GENOMIC DNA]</scope>
</reference>
<protein>
    <recommendedName>
        <fullName evidence="1">Piwi domain-containing protein</fullName>
    </recommendedName>
</protein>
<sequence length="654" mass="75266">MRQRILLAKQLSATSENLRQEFEKVKISSDAQVKTNAVLVSITEIFEYTISFNPFIAVTSLKVTFLRRFFAKVNQLYTFHNGSVFTLEKIDESECQHTLFNNKLCTNVTLTLEFVQVRKGNVELLSKILDTACETFTPIFDKYVSKFVYSLCPFQDNRLLLLIDCEYYKTEACSIRNLISRYKKLFGENRYKDTLHFFLSKCHVYRTIDGLIYEYQRINWEDESVALNNKTQTVNAKLEQCHMAERLAFNHYESQSTLQELIETFFNRLKTSFSFINVITSVLPIQTVTFGDGVVCQKTDWINDLRNNEVFASVELWCWVIIHEVHDEDLAKRYAATVLELQDDVGMCIGRPLYFAIKGNRKNDYIDGLRTIASKDIQLVVVILNESNNKPAPLIKHISCIKHPVPTKIVYSAEIKCKQNVHDSLYTINSMLGGSSWSVNLPEKVLICAVDVYVGFDKKTAPVCSLVTNLACDGIQWYSKTSFLKEYSIRESINDASHKYFDINGQHPNQIVIYHTTSSSLSSDVIECYQKLESFLKMTVVLIDKAKLCCFDKNLSVGSVIRDKITEPNDFFLFSGAFGQVPRPTHYKIIKDTAGISPAFLEELTYKLCYLYYNRANVVHMPAPCIYARRLSKLVTETIYDIPSQDLNDFLYYL</sequence>
<dbReference type="Gene3D" id="3.30.420.10">
    <property type="entry name" value="Ribonuclease H-like superfamily/Ribonuclease H"/>
    <property type="match status" value="1"/>
</dbReference>
<dbReference type="InterPro" id="IPR036397">
    <property type="entry name" value="RNaseH_sf"/>
</dbReference>